<reference evidence="2 3" key="1">
    <citation type="submission" date="2025-05" db="UniProtKB">
        <authorList>
            <consortium name="RefSeq"/>
        </authorList>
    </citation>
    <scope>IDENTIFICATION</scope>
    <source>
        <tissue evidence="2 3">Seedling</tissue>
    </source>
</reference>
<dbReference type="Proteomes" id="UP001652623">
    <property type="component" value="Chromosome 3"/>
</dbReference>
<evidence type="ECO:0000313" key="1">
    <source>
        <dbReference type="Proteomes" id="UP001652623"/>
    </source>
</evidence>
<keyword evidence="1" id="KW-1185">Reference proteome</keyword>
<evidence type="ECO:0000313" key="2">
    <source>
        <dbReference type="RefSeq" id="XP_060671999.1"/>
    </source>
</evidence>
<dbReference type="PANTHER" id="PTHR31170:SF25">
    <property type="entry name" value="BNAA09G04570D PROTEIN"/>
    <property type="match status" value="1"/>
</dbReference>
<evidence type="ECO:0000313" key="3">
    <source>
        <dbReference type="RefSeq" id="XP_060672000.1"/>
    </source>
</evidence>
<protein>
    <submittedName>
        <fullName evidence="2 3">Uncharacterized protein LOC112492328</fullName>
    </submittedName>
</protein>
<organism evidence="1 3">
    <name type="scientific">Ziziphus jujuba</name>
    <name type="common">Chinese jujube</name>
    <name type="synonym">Ziziphus sativa</name>
    <dbReference type="NCBI Taxonomy" id="326968"/>
    <lineage>
        <taxon>Eukaryota</taxon>
        <taxon>Viridiplantae</taxon>
        <taxon>Streptophyta</taxon>
        <taxon>Embryophyta</taxon>
        <taxon>Tracheophyta</taxon>
        <taxon>Spermatophyta</taxon>
        <taxon>Magnoliopsida</taxon>
        <taxon>eudicotyledons</taxon>
        <taxon>Gunneridae</taxon>
        <taxon>Pentapetalae</taxon>
        <taxon>rosids</taxon>
        <taxon>fabids</taxon>
        <taxon>Rosales</taxon>
        <taxon>Rhamnaceae</taxon>
        <taxon>Paliureae</taxon>
        <taxon>Ziziphus</taxon>
    </lineage>
</organism>
<gene>
    <name evidence="2 3" type="primary">LOC112492328</name>
</gene>
<dbReference type="Pfam" id="PF03140">
    <property type="entry name" value="DUF247"/>
    <property type="match status" value="1"/>
</dbReference>
<dbReference type="PANTHER" id="PTHR31170">
    <property type="entry name" value="BNAC04G53230D PROTEIN"/>
    <property type="match status" value="1"/>
</dbReference>
<sequence length="148" mass="16411">MDGSSELERANIPKVPEILRSAESNLKGCFDPIVVSIGPYHHGKLNLQEFEKSKIKTAKEFVAKIEGQLIHAVYDKVNGVASEASKYYDYGIKSDEDMKKFTRMMFLHACDAWPRKGPPHGDEKNLYPAGLVPAGEPTPLHCPGGIDR</sequence>
<dbReference type="RefSeq" id="XP_060671999.1">
    <property type="nucleotide sequence ID" value="XM_060816016.1"/>
</dbReference>
<dbReference type="InterPro" id="IPR004158">
    <property type="entry name" value="DUF247_pln"/>
</dbReference>
<proteinExistence type="predicted"/>
<name>A0ABM4A5J5_ZIZJJ</name>
<dbReference type="RefSeq" id="XP_060672000.1">
    <property type="nucleotide sequence ID" value="XM_060816017.1"/>
</dbReference>
<dbReference type="GeneID" id="112492328"/>
<accession>A0ABM4A5J5</accession>